<protein>
    <submittedName>
        <fullName evidence="1">Uncharacterized protein</fullName>
    </submittedName>
</protein>
<evidence type="ECO:0000313" key="1">
    <source>
        <dbReference type="EMBL" id="CCJ73021.1"/>
    </source>
</evidence>
<dbReference type="AlphaFoldDB" id="K8A108"/>
<accession>K8A108</accession>
<comment type="caution">
    <text evidence="1">The sequence shown here is derived from an EMBL/GenBank/DDBJ whole genome shotgun (WGS) entry which is preliminary data.</text>
</comment>
<dbReference type="Proteomes" id="UP000009340">
    <property type="component" value="Unassembled WGS sequence"/>
</dbReference>
<organism evidence="1 2">
    <name type="scientific">Cronobacter condimenti 1330</name>
    <dbReference type="NCBI Taxonomy" id="1073999"/>
    <lineage>
        <taxon>Bacteria</taxon>
        <taxon>Pseudomonadati</taxon>
        <taxon>Pseudomonadota</taxon>
        <taxon>Gammaproteobacteria</taxon>
        <taxon>Enterobacterales</taxon>
        <taxon>Enterobacteriaceae</taxon>
        <taxon>Cronobacter</taxon>
    </lineage>
</organism>
<name>K8A108_9ENTR</name>
<sequence length="56" mass="6550">MLRGVSLIRMPGNDDYMTIIAQPCEHLQEQIARFLSLNDEETNTLRQFLDQFPKPD</sequence>
<dbReference type="EMBL" id="CAKW01000085">
    <property type="protein sequence ID" value="CCJ73021.1"/>
    <property type="molecule type" value="Genomic_DNA"/>
</dbReference>
<gene>
    <name evidence="1" type="ORF">BN137_2392</name>
</gene>
<proteinExistence type="predicted"/>
<evidence type="ECO:0000313" key="2">
    <source>
        <dbReference type="Proteomes" id="UP000009340"/>
    </source>
</evidence>
<reference evidence="1" key="1">
    <citation type="submission" date="2012-07" db="EMBL/GenBank/DDBJ databases">
        <authorList>
            <person name="Cummings C."/>
        </authorList>
    </citation>
    <scope>NUCLEOTIDE SEQUENCE</scope>
    <source>
        <strain evidence="1">1330</strain>
    </source>
</reference>